<dbReference type="AlphaFoldDB" id="A0A1H6X1P7"/>
<evidence type="ECO:0000313" key="2">
    <source>
        <dbReference type="EMBL" id="SEJ18485.1"/>
    </source>
</evidence>
<keyword evidence="1" id="KW-1133">Transmembrane helix</keyword>
<evidence type="ECO:0000256" key="1">
    <source>
        <dbReference type="SAM" id="Phobius"/>
    </source>
</evidence>
<dbReference type="Proteomes" id="UP000183315">
    <property type="component" value="Unassembled WGS sequence"/>
</dbReference>
<keyword evidence="1" id="KW-0472">Membrane</keyword>
<protein>
    <recommendedName>
        <fullName evidence="4">DUF3017 domain-containing protein</fullName>
    </recommendedName>
</protein>
<keyword evidence="1" id="KW-0812">Transmembrane</keyword>
<name>A0A1H6X1P7_9MICO</name>
<reference evidence="3" key="1">
    <citation type="submission" date="2016-10" db="EMBL/GenBank/DDBJ databases">
        <authorList>
            <person name="Varghese N."/>
        </authorList>
    </citation>
    <scope>NUCLEOTIDE SEQUENCE [LARGE SCALE GENOMIC DNA]</scope>
    <source>
        <strain evidence="3">DSM 24868</strain>
    </source>
</reference>
<dbReference type="STRING" id="1043493.SAMN05421637_1079"/>
<dbReference type="RefSeq" id="WP_042216273.1">
    <property type="nucleotide sequence ID" value="NZ_BBLU01000016.1"/>
</dbReference>
<keyword evidence="3" id="KW-1185">Reference proteome</keyword>
<accession>A0A1H6X1P7</accession>
<proteinExistence type="predicted"/>
<evidence type="ECO:0000313" key="3">
    <source>
        <dbReference type="Proteomes" id="UP000183315"/>
    </source>
</evidence>
<sequence>MSESSLTPRRLAWAVTVAVIAIALSGLVIGVDRAVLLLAVFAAAGAVARIVTPVERAFAVRRRAIDVGVLLVLAAALAYLGLTTPLS</sequence>
<gene>
    <name evidence="2" type="ORF">SAMN05421637_1079</name>
</gene>
<feature type="transmembrane region" description="Helical" evidence="1">
    <location>
        <begin position="35"/>
        <end position="52"/>
    </location>
</feature>
<dbReference type="EMBL" id="FNZI01000002">
    <property type="protein sequence ID" value="SEJ18485.1"/>
    <property type="molecule type" value="Genomic_DNA"/>
</dbReference>
<organism evidence="2 3">
    <name type="scientific">Demequina mangrovi</name>
    <dbReference type="NCBI Taxonomy" id="1043493"/>
    <lineage>
        <taxon>Bacteria</taxon>
        <taxon>Bacillati</taxon>
        <taxon>Actinomycetota</taxon>
        <taxon>Actinomycetes</taxon>
        <taxon>Micrococcales</taxon>
        <taxon>Demequinaceae</taxon>
        <taxon>Demequina</taxon>
    </lineage>
</organism>
<feature type="transmembrane region" description="Helical" evidence="1">
    <location>
        <begin position="12"/>
        <end position="29"/>
    </location>
</feature>
<evidence type="ECO:0008006" key="4">
    <source>
        <dbReference type="Google" id="ProtNLM"/>
    </source>
</evidence>
<feature type="transmembrane region" description="Helical" evidence="1">
    <location>
        <begin position="64"/>
        <end position="82"/>
    </location>
</feature>